<protein>
    <submittedName>
        <fullName evidence="6">Telomere repeat binding factor-domain-containing protein</fullName>
    </submittedName>
</protein>
<feature type="domain" description="Telomere repeat-binding factor dimerisation" evidence="5">
    <location>
        <begin position="189"/>
        <end position="422"/>
    </location>
</feature>
<dbReference type="GO" id="GO:0042803">
    <property type="term" value="F:protein homodimerization activity"/>
    <property type="evidence" value="ECO:0007669"/>
    <property type="project" value="InterPro"/>
</dbReference>
<feature type="compositionally biased region" description="Polar residues" evidence="4">
    <location>
        <begin position="856"/>
        <end position="870"/>
    </location>
</feature>
<dbReference type="GO" id="GO:0010833">
    <property type="term" value="P:telomere maintenance via telomere lengthening"/>
    <property type="evidence" value="ECO:0007669"/>
    <property type="project" value="TreeGrafter"/>
</dbReference>
<name>A0AAJ0BS97_9PEZI</name>
<feature type="compositionally biased region" description="Low complexity" evidence="4">
    <location>
        <begin position="910"/>
        <end position="920"/>
    </location>
</feature>
<feature type="compositionally biased region" description="Polar residues" evidence="4">
    <location>
        <begin position="571"/>
        <end position="584"/>
    </location>
</feature>
<dbReference type="InterPro" id="IPR013867">
    <property type="entry name" value="Telomere_rpt-bd_fac_dimer_dom"/>
</dbReference>
<keyword evidence="1" id="KW-0238">DNA-binding</keyword>
<dbReference type="PANTHER" id="PTHR47807:SF1">
    <property type="entry name" value="PROTEIN TBF1"/>
    <property type="match status" value="1"/>
</dbReference>
<evidence type="ECO:0000256" key="4">
    <source>
        <dbReference type="SAM" id="MobiDB-lite"/>
    </source>
</evidence>
<organism evidence="6 7">
    <name type="scientific">Echria macrotheca</name>
    <dbReference type="NCBI Taxonomy" id="438768"/>
    <lineage>
        <taxon>Eukaryota</taxon>
        <taxon>Fungi</taxon>
        <taxon>Dikarya</taxon>
        <taxon>Ascomycota</taxon>
        <taxon>Pezizomycotina</taxon>
        <taxon>Sordariomycetes</taxon>
        <taxon>Sordariomycetidae</taxon>
        <taxon>Sordariales</taxon>
        <taxon>Schizotheciaceae</taxon>
        <taxon>Echria</taxon>
    </lineage>
</organism>
<dbReference type="InterPro" id="IPR052833">
    <property type="entry name" value="Telomeric_DNA-bd_trans-reg"/>
</dbReference>
<keyword evidence="2" id="KW-0539">Nucleus</keyword>
<feature type="compositionally biased region" description="Pro residues" evidence="4">
    <location>
        <begin position="64"/>
        <end position="78"/>
    </location>
</feature>
<dbReference type="EMBL" id="MU839827">
    <property type="protein sequence ID" value="KAK1761076.1"/>
    <property type="molecule type" value="Genomic_DNA"/>
</dbReference>
<comment type="caution">
    <text evidence="6">The sequence shown here is derived from an EMBL/GenBank/DDBJ whole genome shotgun (WGS) entry which is preliminary data.</text>
</comment>
<dbReference type="CDD" id="cd11660">
    <property type="entry name" value="SANT_TRF"/>
    <property type="match status" value="1"/>
</dbReference>
<feature type="region of interest" description="Disordered" evidence="4">
    <location>
        <begin position="733"/>
        <end position="764"/>
    </location>
</feature>
<evidence type="ECO:0000256" key="1">
    <source>
        <dbReference type="ARBA" id="ARBA00023125"/>
    </source>
</evidence>
<evidence type="ECO:0000256" key="3">
    <source>
        <dbReference type="ARBA" id="ARBA00023306"/>
    </source>
</evidence>
<proteinExistence type="predicted"/>
<feature type="compositionally biased region" description="Low complexity" evidence="4">
    <location>
        <begin position="803"/>
        <end position="817"/>
    </location>
</feature>
<feature type="region of interest" description="Disordered" evidence="4">
    <location>
        <begin position="526"/>
        <end position="560"/>
    </location>
</feature>
<feature type="compositionally biased region" description="Low complexity" evidence="4">
    <location>
        <begin position="752"/>
        <end position="764"/>
    </location>
</feature>
<gene>
    <name evidence="6" type="ORF">QBC47DRAFT_21189</name>
</gene>
<evidence type="ECO:0000313" key="7">
    <source>
        <dbReference type="Proteomes" id="UP001239445"/>
    </source>
</evidence>
<dbReference type="Pfam" id="PF08558">
    <property type="entry name" value="TRF"/>
    <property type="match status" value="1"/>
</dbReference>
<dbReference type="Gene3D" id="1.10.10.60">
    <property type="entry name" value="Homeodomain-like"/>
    <property type="match status" value="1"/>
</dbReference>
<feature type="region of interest" description="Disordered" evidence="4">
    <location>
        <begin position="803"/>
        <end position="920"/>
    </location>
</feature>
<accession>A0AAJ0BS97</accession>
<feature type="compositionally biased region" description="Pro residues" evidence="4">
    <location>
        <begin position="871"/>
        <end position="883"/>
    </location>
</feature>
<dbReference type="PANTHER" id="PTHR47807">
    <property type="entry name" value="PROTEIN TBF1"/>
    <property type="match status" value="1"/>
</dbReference>
<evidence type="ECO:0000313" key="6">
    <source>
        <dbReference type="EMBL" id="KAK1761076.1"/>
    </source>
</evidence>
<dbReference type="GO" id="GO:0003691">
    <property type="term" value="F:double-stranded telomeric DNA binding"/>
    <property type="evidence" value="ECO:0007669"/>
    <property type="project" value="TreeGrafter"/>
</dbReference>
<feature type="region of interest" description="Disordered" evidence="4">
    <location>
        <begin position="565"/>
        <end position="584"/>
    </location>
</feature>
<evidence type="ECO:0000256" key="2">
    <source>
        <dbReference type="ARBA" id="ARBA00023242"/>
    </source>
</evidence>
<keyword evidence="7" id="KW-1185">Reference proteome</keyword>
<reference evidence="6" key="1">
    <citation type="submission" date="2023-06" db="EMBL/GenBank/DDBJ databases">
        <title>Genome-scale phylogeny and comparative genomics of the fungal order Sordariales.</title>
        <authorList>
            <consortium name="Lawrence Berkeley National Laboratory"/>
            <person name="Hensen N."/>
            <person name="Bonometti L."/>
            <person name="Westerberg I."/>
            <person name="Brannstrom I.O."/>
            <person name="Guillou S."/>
            <person name="Cros-Aarteil S."/>
            <person name="Calhoun S."/>
            <person name="Haridas S."/>
            <person name="Kuo A."/>
            <person name="Mondo S."/>
            <person name="Pangilinan J."/>
            <person name="Riley R."/>
            <person name="Labutti K."/>
            <person name="Andreopoulos B."/>
            <person name="Lipzen A."/>
            <person name="Chen C."/>
            <person name="Yanf M."/>
            <person name="Daum C."/>
            <person name="Ng V."/>
            <person name="Clum A."/>
            <person name="Steindorff A."/>
            <person name="Ohm R."/>
            <person name="Martin F."/>
            <person name="Silar P."/>
            <person name="Natvig D."/>
            <person name="Lalanne C."/>
            <person name="Gautier V."/>
            <person name="Ament-Velasquez S.L."/>
            <person name="Kruys A."/>
            <person name="Hutchinson M.I."/>
            <person name="Powell A.J."/>
            <person name="Barry K."/>
            <person name="Miller A.N."/>
            <person name="Grigoriev I.V."/>
            <person name="Debuchy R."/>
            <person name="Gladieux P."/>
            <person name="Thoren M.H."/>
            <person name="Johannesson H."/>
        </authorList>
    </citation>
    <scope>NUCLEOTIDE SEQUENCE</scope>
    <source>
        <strain evidence="6">PSN4</strain>
    </source>
</reference>
<feature type="region of interest" description="Disordered" evidence="4">
    <location>
        <begin position="57"/>
        <end position="111"/>
    </location>
</feature>
<dbReference type="SUPFAM" id="SSF46689">
    <property type="entry name" value="Homeodomain-like"/>
    <property type="match status" value="1"/>
</dbReference>
<sequence length="951" mass="101359">MEDIKSIEASLLAAFGATTSLLPDPIPAPVEALADFHGLPTSSAPFSIAEALSFADLPSHDHAPTPPEVKPSEIPPSPVAKRPLDSNAADGEPPAKRQNTGNNEPAGIKHEVDDGAAGLDLGAALMNALANVPLEKDQGNIASHEVAGVPTFVAEPLDARSPTVSPGPDKIEDRIMKASSNSIYVIRFMSFPLLGNLAVQILLRLSQQNRLETELLLADHESHFSKDYERLVNMFFTARKVFSDSPLFFPDDLGITDLDDRETIRMANLASTAASVFGANDVAMLDVHKSFLNIFLPEDGGYRASLTDLLVGLKTQVFMDSLRDVEEAEHVAALVDEFFPVDSNDLLGQRTGDAQLKLAERLPTTRIREKRNALLGVVNDPHIKGWLSSQYSAGHFADDLSVFLRGHLNMVVDYADKYGVNIPISRTDLDATQVHSEPETSELASILQSATSQFARDGETQALNHTAPHEFMADASNPPSGELDIAKALGQALSPSGLQVKREAMPAHPPDPGDSMDLASLIQEQLGCPPRPHNSQPGYPATQATLAPSTRDTPSQSFPHYATPEARAQTAGPTANIKPQLQSDSTQALYDRARRAMAAKHSNTSRREGAHSTRRPWTQDEEQALMMGLDMVKGPHWSQILGLFGPNGSVNHVLKDRNQVQLKDKARNLKLFFLKSGCEIPFYLQQVTGELKTRAPGQAARREAEEKERLGLEEHRATVEGIMTLSGLQNGQLDGGHAVGSPAQASSMTLGASPSASAPPVVSMASAPPVPIPPLIKAEVPGHQAHQPGRLAAIQPAQTLATPMSAPAPTAQTQPTLKPQPPPQTSPYQTANYGTRQPPLPASPYPVPNGTPQAPPQTASYQTPTQGSPQLQPPIPATAPRPSPTQAQAQPQGQSAEATNHHDNGLSSGADQAAAAEQSAEATLFQTLQAALADGQSQVAPVAPVAPARSD</sequence>
<feature type="region of interest" description="Disordered" evidence="4">
    <location>
        <begin position="594"/>
        <end position="616"/>
    </location>
</feature>
<dbReference type="Proteomes" id="UP001239445">
    <property type="component" value="Unassembled WGS sequence"/>
</dbReference>
<feature type="compositionally biased region" description="Polar residues" evidence="4">
    <location>
        <begin position="533"/>
        <end position="558"/>
    </location>
</feature>
<dbReference type="InterPro" id="IPR009057">
    <property type="entry name" value="Homeodomain-like_sf"/>
</dbReference>
<keyword evidence="3" id="KW-0131">Cell cycle</keyword>
<evidence type="ECO:0000259" key="5">
    <source>
        <dbReference type="Pfam" id="PF08558"/>
    </source>
</evidence>
<dbReference type="FunFam" id="1.10.10.60:FF:000137">
    <property type="entry name" value="MYB DNA binding protein"/>
    <property type="match status" value="1"/>
</dbReference>
<dbReference type="AlphaFoldDB" id="A0AAJ0BS97"/>
<feature type="compositionally biased region" description="Pro residues" evidence="4">
    <location>
        <begin position="838"/>
        <end position="855"/>
    </location>
</feature>
<feature type="compositionally biased region" description="Polar residues" evidence="4">
    <location>
        <begin position="886"/>
        <end position="898"/>
    </location>
</feature>